<feature type="region of interest" description="Disordered" evidence="6">
    <location>
        <begin position="114"/>
        <end position="147"/>
    </location>
</feature>
<dbReference type="SMART" id="SM01025">
    <property type="entry name" value="BEN"/>
    <property type="match status" value="1"/>
</dbReference>
<dbReference type="Pfam" id="PF10523">
    <property type="entry name" value="BEN"/>
    <property type="match status" value="1"/>
</dbReference>
<sequence>MDKEQEPDSQSKKQKNKKSSSSCPAKEASNQMIEDLKKDLMEQQALELRSECDETSDEDHEPPRNWSSTLRQIKQLKSENKRLKESNYKQIVEAIRDLPAVVQNLRHITEQLSSFSKSSSAESTPVRLVRSEHLPVSSPASPQEESVDMVSLVPGSDVKVNKMKLNSLRTSNSSVYVGDLAVLIFGRETLSSSSLTGRQSAAHKDVESKPQLDAAKLDAIVGYARSRFPSLSVQDIRKIIRKKCNNENFKKGSTAKQVDATQN</sequence>
<dbReference type="InterPro" id="IPR037496">
    <property type="entry name" value="BEND6-like"/>
</dbReference>
<proteinExistence type="predicted"/>
<reference evidence="8 9" key="1">
    <citation type="submission" date="2024-04" db="EMBL/GenBank/DDBJ databases">
        <authorList>
            <person name="Waldvogel A.-M."/>
            <person name="Schoenle A."/>
        </authorList>
    </citation>
    <scope>NUCLEOTIDE SEQUENCE [LARGE SCALE GENOMIC DNA]</scope>
</reference>
<feature type="compositionally biased region" description="Low complexity" evidence="6">
    <location>
        <begin position="114"/>
        <end position="123"/>
    </location>
</feature>
<feature type="compositionally biased region" description="Basic and acidic residues" evidence="6">
    <location>
        <begin position="1"/>
        <end position="11"/>
    </location>
</feature>
<dbReference type="EMBL" id="OZ035834">
    <property type="protein sequence ID" value="CAL1575790.1"/>
    <property type="molecule type" value="Genomic_DNA"/>
</dbReference>
<keyword evidence="4" id="KW-0804">Transcription</keyword>
<dbReference type="PANTHER" id="PTHR35346">
    <property type="entry name" value="BEN DOMAIN-CONTAINING PROTEIN 6"/>
    <property type="match status" value="1"/>
</dbReference>
<dbReference type="GO" id="GO:0003714">
    <property type="term" value="F:transcription corepressor activity"/>
    <property type="evidence" value="ECO:0007669"/>
    <property type="project" value="InterPro"/>
</dbReference>
<evidence type="ECO:0000256" key="3">
    <source>
        <dbReference type="ARBA" id="ARBA00023015"/>
    </source>
</evidence>
<feature type="region of interest" description="Disordered" evidence="6">
    <location>
        <begin position="1"/>
        <end position="73"/>
    </location>
</feature>
<evidence type="ECO:0000259" key="7">
    <source>
        <dbReference type="PROSITE" id="PS51457"/>
    </source>
</evidence>
<keyword evidence="5" id="KW-0539">Nucleus</keyword>
<comment type="subcellular location">
    <subcellularLocation>
        <location evidence="1">Nucleus</location>
    </subcellularLocation>
</comment>
<evidence type="ECO:0000256" key="5">
    <source>
        <dbReference type="ARBA" id="ARBA00023242"/>
    </source>
</evidence>
<dbReference type="PANTHER" id="PTHR35346:SF1">
    <property type="entry name" value="BEN DOMAIN-CONTAINING PROTEIN 6"/>
    <property type="match status" value="1"/>
</dbReference>
<dbReference type="PROSITE" id="PS51457">
    <property type="entry name" value="BEN"/>
    <property type="match status" value="1"/>
</dbReference>
<dbReference type="AlphaFoldDB" id="A0AAV2JJ85"/>
<evidence type="ECO:0000256" key="4">
    <source>
        <dbReference type="ARBA" id="ARBA00023163"/>
    </source>
</evidence>
<organism evidence="8 9">
    <name type="scientific">Knipowitschia caucasica</name>
    <name type="common">Caucasian dwarf goby</name>
    <name type="synonym">Pomatoschistus caucasicus</name>
    <dbReference type="NCBI Taxonomy" id="637954"/>
    <lineage>
        <taxon>Eukaryota</taxon>
        <taxon>Metazoa</taxon>
        <taxon>Chordata</taxon>
        <taxon>Craniata</taxon>
        <taxon>Vertebrata</taxon>
        <taxon>Euteleostomi</taxon>
        <taxon>Actinopterygii</taxon>
        <taxon>Neopterygii</taxon>
        <taxon>Teleostei</taxon>
        <taxon>Neoteleostei</taxon>
        <taxon>Acanthomorphata</taxon>
        <taxon>Gobiaria</taxon>
        <taxon>Gobiiformes</taxon>
        <taxon>Gobioidei</taxon>
        <taxon>Gobiidae</taxon>
        <taxon>Gobiinae</taxon>
        <taxon>Knipowitschia</taxon>
    </lineage>
</organism>
<dbReference type="GO" id="GO:0045666">
    <property type="term" value="P:positive regulation of neuron differentiation"/>
    <property type="evidence" value="ECO:0007669"/>
    <property type="project" value="InterPro"/>
</dbReference>
<dbReference type="Gene3D" id="1.10.10.2590">
    <property type="entry name" value="BEN domain"/>
    <property type="match status" value="1"/>
</dbReference>
<dbReference type="InterPro" id="IPR018379">
    <property type="entry name" value="BEN_domain"/>
</dbReference>
<keyword evidence="2" id="KW-0678">Repressor</keyword>
<dbReference type="GO" id="GO:0005634">
    <property type="term" value="C:nucleus"/>
    <property type="evidence" value="ECO:0007669"/>
    <property type="project" value="UniProtKB-SubCell"/>
</dbReference>
<feature type="domain" description="BEN" evidence="7">
    <location>
        <begin position="155"/>
        <end position="251"/>
    </location>
</feature>
<evidence type="ECO:0000256" key="2">
    <source>
        <dbReference type="ARBA" id="ARBA00022491"/>
    </source>
</evidence>
<keyword evidence="9" id="KW-1185">Reference proteome</keyword>
<name>A0AAV2JJ85_KNICA</name>
<dbReference type="GO" id="GO:0003677">
    <property type="term" value="F:DNA binding"/>
    <property type="evidence" value="ECO:0007669"/>
    <property type="project" value="InterPro"/>
</dbReference>
<evidence type="ECO:0000313" key="8">
    <source>
        <dbReference type="EMBL" id="CAL1575790.1"/>
    </source>
</evidence>
<gene>
    <name evidence="8" type="ORF">KC01_LOCUS7289</name>
</gene>
<evidence type="ECO:0000313" key="9">
    <source>
        <dbReference type="Proteomes" id="UP001497482"/>
    </source>
</evidence>
<evidence type="ECO:0000256" key="6">
    <source>
        <dbReference type="SAM" id="MobiDB-lite"/>
    </source>
</evidence>
<keyword evidence="3" id="KW-0805">Transcription regulation</keyword>
<dbReference type="Proteomes" id="UP001497482">
    <property type="component" value="Chromosome 12"/>
</dbReference>
<dbReference type="GO" id="GO:0045746">
    <property type="term" value="P:negative regulation of Notch signaling pathway"/>
    <property type="evidence" value="ECO:0007669"/>
    <property type="project" value="InterPro"/>
</dbReference>
<protein>
    <recommendedName>
        <fullName evidence="7">BEN domain-containing protein</fullName>
    </recommendedName>
</protein>
<accession>A0AAV2JJ85</accession>
<evidence type="ECO:0000256" key="1">
    <source>
        <dbReference type="ARBA" id="ARBA00004123"/>
    </source>
</evidence>